<dbReference type="CDD" id="cd18126">
    <property type="entry name" value="GAPDH_I_C"/>
    <property type="match status" value="1"/>
</dbReference>
<dbReference type="Pfam" id="PF02800">
    <property type="entry name" value="Gp_dh_C"/>
    <property type="match status" value="1"/>
</dbReference>
<dbReference type="Gene3D" id="3.30.360.10">
    <property type="entry name" value="Dihydrodipicolinate Reductase, domain 2"/>
    <property type="match status" value="1"/>
</dbReference>
<dbReference type="PANTHER" id="PTHR43148">
    <property type="entry name" value="GLYCERALDEHYDE-3-PHOSPHATE DEHYDROGENASE 2"/>
    <property type="match status" value="1"/>
</dbReference>
<dbReference type="Pfam" id="PF00044">
    <property type="entry name" value="Gp_dh_N"/>
    <property type="match status" value="1"/>
</dbReference>
<dbReference type="GO" id="GO:0051287">
    <property type="term" value="F:NAD binding"/>
    <property type="evidence" value="ECO:0007669"/>
    <property type="project" value="InterPro"/>
</dbReference>
<dbReference type="RefSeq" id="WP_021298238.1">
    <property type="nucleotide sequence ID" value="NZ_AURB01000180.1"/>
</dbReference>
<dbReference type="Proteomes" id="UP000829401">
    <property type="component" value="Chromosome"/>
</dbReference>
<dbReference type="InterPro" id="IPR020831">
    <property type="entry name" value="GlycerAld/Erythrose_P_DH"/>
</dbReference>
<proteinExistence type="inferred from homology"/>
<dbReference type="FunFam" id="3.40.50.720:FF:000001">
    <property type="entry name" value="Glyceraldehyde-3-phosphate dehydrogenase"/>
    <property type="match status" value="1"/>
</dbReference>
<gene>
    <name evidence="5" type="primary">gap</name>
    <name evidence="5" type="ORF">K1I37_15670</name>
</gene>
<evidence type="ECO:0000313" key="5">
    <source>
        <dbReference type="EMBL" id="UNO48105.1"/>
    </source>
</evidence>
<dbReference type="InterPro" id="IPR020828">
    <property type="entry name" value="GlycerAld_3-P_DH_NAD(P)-bd"/>
</dbReference>
<dbReference type="FunFam" id="3.30.360.10:FF:000002">
    <property type="entry name" value="Glyceraldehyde-3-phosphate dehydrogenase"/>
    <property type="match status" value="1"/>
</dbReference>
<comment type="similarity">
    <text evidence="1 3">Belongs to the glyceraldehyde-3-phosphate dehydrogenase family.</text>
</comment>
<dbReference type="SUPFAM" id="SSF51735">
    <property type="entry name" value="NAD(P)-binding Rossmann-fold domains"/>
    <property type="match status" value="1"/>
</dbReference>
<accession>A0A9E6ZEL8</accession>
<reference evidence="6" key="1">
    <citation type="journal article" date="2022" name="G3 (Bethesda)">
        <title>Unveiling the complete genome sequence of Alicyclobacillus acidoterrestris DSM 3922T, a taint-producing strain.</title>
        <authorList>
            <person name="Leonardo I.C."/>
            <person name="Barreto Crespo M.T."/>
            <person name="Gaspar F.B."/>
        </authorList>
    </citation>
    <scope>NUCLEOTIDE SEQUENCE [LARGE SCALE GENOMIC DNA]</scope>
    <source>
        <strain evidence="6">DSM 3922</strain>
    </source>
</reference>
<name>T0BND5_ALIAG</name>
<organism evidence="5 6">
    <name type="scientific">Alicyclobacillus acidoterrestris (strain ATCC 49025 / DSM 3922 / CIP 106132 / NCIMB 13137 / GD3B)</name>
    <dbReference type="NCBI Taxonomy" id="1356854"/>
    <lineage>
        <taxon>Bacteria</taxon>
        <taxon>Bacillati</taxon>
        <taxon>Bacillota</taxon>
        <taxon>Bacilli</taxon>
        <taxon>Bacillales</taxon>
        <taxon>Alicyclobacillaceae</taxon>
        <taxon>Alicyclobacillus</taxon>
    </lineage>
</organism>
<dbReference type="SMART" id="SM00846">
    <property type="entry name" value="Gp_dh_N"/>
    <property type="match status" value="1"/>
</dbReference>
<evidence type="ECO:0000256" key="3">
    <source>
        <dbReference type="RuleBase" id="RU000397"/>
    </source>
</evidence>
<dbReference type="InterPro" id="IPR020829">
    <property type="entry name" value="GlycerAld_3-P_DH_cat"/>
</dbReference>
<dbReference type="KEGG" id="aaco:K1I37_15670"/>
<dbReference type="EMBL" id="CP080467">
    <property type="protein sequence ID" value="UNO48105.1"/>
    <property type="molecule type" value="Genomic_DNA"/>
</dbReference>
<dbReference type="GO" id="GO:0050661">
    <property type="term" value="F:NADP binding"/>
    <property type="evidence" value="ECO:0007669"/>
    <property type="project" value="InterPro"/>
</dbReference>
<evidence type="ECO:0000256" key="1">
    <source>
        <dbReference type="ARBA" id="ARBA00007406"/>
    </source>
</evidence>
<dbReference type="NCBIfam" id="TIGR01534">
    <property type="entry name" value="GAPDH-I"/>
    <property type="match status" value="1"/>
</dbReference>
<dbReference type="OrthoDB" id="9803304at2"/>
<dbReference type="CDD" id="cd05214">
    <property type="entry name" value="GAPDH_I_N"/>
    <property type="match status" value="1"/>
</dbReference>
<sequence length="355" mass="38387">MKGRIGINGFGRIGRMVFRKALELNLDVVAVNGTADPATLVHLVKHDSIHGPWSIPIQATARGCVVNGREIQFFSTRDAHALDWEAVGVDIVIEATGAYRTYEGAAIHLEQGAKKVIVTAPMKGETGADLTVIMGVNDHVYDDSRHHILSGGSCTTNALAPIIHVLHQAFGIESGLVTTVHAYTNDQLNQDNPHHDLRRARACTQSIIPTGTGAAKAIGQVIPELAGRLHGLALRVPTPNVSIVDAVLGLQTDVDVEMVHAVLQQAALGSLRGILDICHEPLVSIDFNGDEHSAIVDSLSTIVMENHTVKVLAWYDNEWGYSCRIVDLAKKVIDEANHAKQTIPRGLYAWQSDVY</sequence>
<dbReference type="eggNOG" id="COG0057">
    <property type="taxonomic scope" value="Bacteria"/>
</dbReference>
<dbReference type="PIRSF" id="PIRSF000149">
    <property type="entry name" value="GAP_DH"/>
    <property type="match status" value="1"/>
</dbReference>
<evidence type="ECO:0000256" key="2">
    <source>
        <dbReference type="ARBA" id="ARBA00023002"/>
    </source>
</evidence>
<dbReference type="GO" id="GO:0016620">
    <property type="term" value="F:oxidoreductase activity, acting on the aldehyde or oxo group of donors, NAD or NADP as acceptor"/>
    <property type="evidence" value="ECO:0007669"/>
    <property type="project" value="InterPro"/>
</dbReference>
<keyword evidence="6" id="KW-1185">Reference proteome</keyword>
<protein>
    <submittedName>
        <fullName evidence="5">Type I glyceraldehyde-3-phosphate dehydrogenase</fullName>
    </submittedName>
</protein>
<evidence type="ECO:0000259" key="4">
    <source>
        <dbReference type="SMART" id="SM00846"/>
    </source>
</evidence>
<dbReference type="AlphaFoldDB" id="T0BND5"/>
<dbReference type="InterPro" id="IPR006424">
    <property type="entry name" value="Glyceraldehyde-3-P_DH_1"/>
</dbReference>
<evidence type="ECO:0000313" key="6">
    <source>
        <dbReference type="Proteomes" id="UP000829401"/>
    </source>
</evidence>
<dbReference type="SUPFAM" id="SSF55347">
    <property type="entry name" value="Glyceraldehyde-3-phosphate dehydrogenase-like, C-terminal domain"/>
    <property type="match status" value="1"/>
</dbReference>
<feature type="domain" description="Glyceraldehyde 3-phosphate dehydrogenase NAD(P) binding" evidence="4">
    <location>
        <begin position="3"/>
        <end position="154"/>
    </location>
</feature>
<dbReference type="Gene3D" id="3.40.50.720">
    <property type="entry name" value="NAD(P)-binding Rossmann-like Domain"/>
    <property type="match status" value="1"/>
</dbReference>
<dbReference type="InterPro" id="IPR036291">
    <property type="entry name" value="NAD(P)-bd_dom_sf"/>
</dbReference>
<keyword evidence="2" id="KW-0560">Oxidoreductase</keyword>
<dbReference type="GO" id="GO:0006006">
    <property type="term" value="P:glucose metabolic process"/>
    <property type="evidence" value="ECO:0007669"/>
    <property type="project" value="InterPro"/>
</dbReference>
<dbReference type="STRING" id="1356854.N007_15345"/>
<dbReference type="PRINTS" id="PR00078">
    <property type="entry name" value="G3PDHDRGNASE"/>
</dbReference>
<accession>T0BND5</accession>